<evidence type="ECO:0000256" key="2">
    <source>
        <dbReference type="ARBA" id="ARBA00038334"/>
    </source>
</evidence>
<evidence type="ECO:0000259" key="3">
    <source>
        <dbReference type="Pfam" id="PF00561"/>
    </source>
</evidence>
<feature type="domain" description="AB hydrolase-1" evidence="3">
    <location>
        <begin position="39"/>
        <end position="149"/>
    </location>
</feature>
<dbReference type="PRINTS" id="PR00412">
    <property type="entry name" value="EPOXHYDRLASE"/>
</dbReference>
<organism evidence="4 5">
    <name type="scientific">Neonectria punicea</name>
    <dbReference type="NCBI Taxonomy" id="979145"/>
    <lineage>
        <taxon>Eukaryota</taxon>
        <taxon>Fungi</taxon>
        <taxon>Dikarya</taxon>
        <taxon>Ascomycota</taxon>
        <taxon>Pezizomycotina</taxon>
        <taxon>Sordariomycetes</taxon>
        <taxon>Hypocreomycetidae</taxon>
        <taxon>Hypocreales</taxon>
        <taxon>Nectriaceae</taxon>
        <taxon>Neonectria</taxon>
    </lineage>
</organism>
<protein>
    <recommendedName>
        <fullName evidence="3">AB hydrolase-1 domain-containing protein</fullName>
    </recommendedName>
</protein>
<dbReference type="Proteomes" id="UP001498476">
    <property type="component" value="Unassembled WGS sequence"/>
</dbReference>
<dbReference type="Pfam" id="PF00561">
    <property type="entry name" value="Abhydrolase_1"/>
    <property type="match status" value="1"/>
</dbReference>
<dbReference type="InterPro" id="IPR029058">
    <property type="entry name" value="AB_hydrolase_fold"/>
</dbReference>
<dbReference type="SUPFAM" id="SSF53474">
    <property type="entry name" value="alpha/beta-Hydrolases"/>
    <property type="match status" value="1"/>
</dbReference>
<dbReference type="PANTHER" id="PTHR43329">
    <property type="entry name" value="EPOXIDE HYDROLASE"/>
    <property type="match status" value="1"/>
</dbReference>
<dbReference type="InterPro" id="IPR000073">
    <property type="entry name" value="AB_hydrolase_1"/>
</dbReference>
<sequence>MAPDKLVPDDPRVKTETALIRGKTYKYIVGQSEGEPVATMVLIHGFPDLGFGWRCQVPYFMSLGFQVVVPDMLGYGGTDAPLAVEEYTYKNIAADIKELSQKFVGEGQIILGGHDWGGAVAWRIAMWYPELIKAIFTVCTPYTVPMANFIPLEAIIGSGHLPNFTYQLQFKGPEVESRIQGEEKIRQFLNAMYGGRGPNGEVGFKALEGIHFDNLALLGPAPLLSADELDYYVREYMRKEAPQLRGPLNWYRLRELNHKDEAVFAAQEQSHKFAMPALFITATDDVALPPSMSKGMDKHFEDLTRGEVKASHWALTQAAEGVNGQVAKWANVVLNGSLKSSL</sequence>
<keyword evidence="1" id="KW-0378">Hydrolase</keyword>
<proteinExistence type="inferred from homology"/>
<keyword evidence="5" id="KW-1185">Reference proteome</keyword>
<dbReference type="PRINTS" id="PR00111">
    <property type="entry name" value="ABHYDROLASE"/>
</dbReference>
<evidence type="ECO:0000313" key="4">
    <source>
        <dbReference type="EMBL" id="KAK7416429.1"/>
    </source>
</evidence>
<name>A0ABR1H5V6_9HYPO</name>
<reference evidence="4 5" key="1">
    <citation type="journal article" date="2025" name="Microbiol. Resour. Announc.">
        <title>Draft genome sequences for Neonectria magnoliae and Neonectria punicea, canker pathogens of Liriodendron tulipifera and Acer saccharum in West Virginia.</title>
        <authorList>
            <person name="Petronek H.M."/>
            <person name="Kasson M.T."/>
            <person name="Metheny A.M."/>
            <person name="Stauder C.M."/>
            <person name="Lovett B."/>
            <person name="Lynch S.C."/>
            <person name="Garnas J.R."/>
            <person name="Kasson L.R."/>
            <person name="Stajich J.E."/>
        </authorList>
    </citation>
    <scope>NUCLEOTIDE SEQUENCE [LARGE SCALE GENOMIC DNA]</scope>
    <source>
        <strain evidence="4 5">NRRL 64653</strain>
    </source>
</reference>
<dbReference type="EMBL" id="JAZAVJ010000069">
    <property type="protein sequence ID" value="KAK7416429.1"/>
    <property type="molecule type" value="Genomic_DNA"/>
</dbReference>
<comment type="caution">
    <text evidence="4">The sequence shown here is derived from an EMBL/GenBank/DDBJ whole genome shotgun (WGS) entry which is preliminary data.</text>
</comment>
<evidence type="ECO:0000256" key="1">
    <source>
        <dbReference type="ARBA" id="ARBA00022801"/>
    </source>
</evidence>
<gene>
    <name evidence="4" type="ORF">QQX98_005246</name>
</gene>
<dbReference type="Gene3D" id="3.40.50.1820">
    <property type="entry name" value="alpha/beta hydrolase"/>
    <property type="match status" value="1"/>
</dbReference>
<dbReference type="InterPro" id="IPR000639">
    <property type="entry name" value="Epox_hydrolase-like"/>
</dbReference>
<accession>A0ABR1H5V6</accession>
<comment type="similarity">
    <text evidence="2">Belongs to the AB hydrolase superfamily. Epoxide hydrolase family.</text>
</comment>
<evidence type="ECO:0000313" key="5">
    <source>
        <dbReference type="Proteomes" id="UP001498476"/>
    </source>
</evidence>